<dbReference type="InterPro" id="IPR023828">
    <property type="entry name" value="Peptidase_S8_Ser-AS"/>
</dbReference>
<dbReference type="GO" id="GO:0004252">
    <property type="term" value="F:serine-type endopeptidase activity"/>
    <property type="evidence" value="ECO:0007669"/>
    <property type="project" value="UniProtKB-UniRule"/>
</dbReference>
<name>A0A1D2VDJ7_9ASCO</name>
<feature type="active site" description="Charge relay system" evidence="5 6">
    <location>
        <position position="233"/>
    </location>
</feature>
<protein>
    <submittedName>
        <fullName evidence="10">Subtilisin-like protein</fullName>
    </submittedName>
</protein>
<dbReference type="CDD" id="cd07489">
    <property type="entry name" value="Peptidases_S8_5"/>
    <property type="match status" value="1"/>
</dbReference>
<sequence>MNIKELIKKLPFLLLMKMSFSTSFELEEAENAIDINEIYDRTVPGNYIIEYDSNLIDLMNAEDINSNTEDGSRGKKLKGFLKDEGIKADIIEDLSSIYFSGVSIDIINDNSTILSDLKKLDYVIDAWPVGIMKLEDPLFEPKNDKEIRGEKIGIDDKFYNPHLATGVDKLHEMGILGEGVTIGVIDSGINYNIDSLGGGIGDGYKVEWGYDYVGNWESEEPIADSDPMDCIGHGTFVSNVIVGDGDEESKLGLGVAPKSKIRMYKVFGCFDGTRTDIIMRALIDAAEDEVDIINLSLGADQGYSSMPISKLASSISERIPIVYAAGNSGDMGSFFAASGASGKNVIAVGSTSNSSKEELSFFKNEIGKGFGKMSEFSSWGPTYENNFYPTISAPGGKVFGPYNNEWGFASGTSFAAPYISGVIGLYLSVNKQAKPIEIMNRLVSSSDEVLLYDGNQVLFEKMIAPLNQQGSGIVNAMKFMEYKTEILSSTFIELNDTSNRVSKHKIEIYNGELNETVYEVYHEAGVTVKARDELLYPLEYFPKFEQAEAHVDISTSILRIASGGTESIEVEIGGPKSRYEDGSIFGGKVVISGTNNETVKVPYMGVELSSYNWTALEGMPLLLTRKDGRLRKIRKDERFNLNIGDDIRVYYALRYGSEEFSIDLVSWEYEKEMFDYPPSKAAAWKGSIRSTSDKNGQYTSFPLNHIVRFNKLGFVQLGGFADGRSIPSGKYKLLIRCLRVFGDKFRAEDWQLFLSDSFSVGQQDVIQKRAPKEARDENVCSCAAISGSSSKTRSRPDSRTSTAGSTTILSPHRYGC</sequence>
<dbReference type="InterPro" id="IPR015500">
    <property type="entry name" value="Peptidase_S8_subtilisin-rel"/>
</dbReference>
<gene>
    <name evidence="10" type="ORF">ASCRUDRAFT_71645</name>
</gene>
<keyword evidence="4 6" id="KW-0720">Serine protease</keyword>
<feature type="region of interest" description="Disordered" evidence="8">
    <location>
        <begin position="787"/>
        <end position="816"/>
    </location>
</feature>
<dbReference type="PANTHER" id="PTHR43806">
    <property type="entry name" value="PEPTIDASE S8"/>
    <property type="match status" value="1"/>
</dbReference>
<proteinExistence type="inferred from homology"/>
<feature type="active site" description="Charge relay system" evidence="5 6">
    <location>
        <position position="186"/>
    </location>
</feature>
<dbReference type="AlphaFoldDB" id="A0A1D2VDJ7"/>
<dbReference type="PROSITE" id="PS51892">
    <property type="entry name" value="SUBTILASE"/>
    <property type="match status" value="1"/>
</dbReference>
<dbReference type="InterPro" id="IPR034187">
    <property type="entry name" value="Peptidases_S8_5"/>
</dbReference>
<dbReference type="PANTHER" id="PTHR43806:SF11">
    <property type="entry name" value="CEREVISIN-RELATED"/>
    <property type="match status" value="1"/>
</dbReference>
<evidence type="ECO:0000313" key="10">
    <source>
        <dbReference type="EMBL" id="ODV59711.1"/>
    </source>
</evidence>
<dbReference type="PRINTS" id="PR00723">
    <property type="entry name" value="SUBTILISIN"/>
</dbReference>
<evidence type="ECO:0000256" key="5">
    <source>
        <dbReference type="PIRSR" id="PIRSR615500-1"/>
    </source>
</evidence>
<dbReference type="OrthoDB" id="4090904at2759"/>
<evidence type="ECO:0000313" key="11">
    <source>
        <dbReference type="Proteomes" id="UP000095038"/>
    </source>
</evidence>
<dbReference type="GO" id="GO:0006508">
    <property type="term" value="P:proteolysis"/>
    <property type="evidence" value="ECO:0007669"/>
    <property type="project" value="UniProtKB-KW"/>
</dbReference>
<dbReference type="InterPro" id="IPR023827">
    <property type="entry name" value="Peptidase_S8_Asp-AS"/>
</dbReference>
<accession>A0A1D2VDJ7</accession>
<dbReference type="Pfam" id="PF00082">
    <property type="entry name" value="Peptidase_S8"/>
    <property type="match status" value="1"/>
</dbReference>
<evidence type="ECO:0000256" key="4">
    <source>
        <dbReference type="ARBA" id="ARBA00022825"/>
    </source>
</evidence>
<feature type="compositionally biased region" description="Polar residues" evidence="8">
    <location>
        <begin position="799"/>
        <end position="809"/>
    </location>
</feature>
<evidence type="ECO:0000256" key="3">
    <source>
        <dbReference type="ARBA" id="ARBA00022801"/>
    </source>
</evidence>
<comment type="similarity">
    <text evidence="1 6 7">Belongs to the peptidase S8 family.</text>
</comment>
<dbReference type="InterPro" id="IPR036852">
    <property type="entry name" value="Peptidase_S8/S53_dom_sf"/>
</dbReference>
<reference evidence="11" key="1">
    <citation type="submission" date="2016-05" db="EMBL/GenBank/DDBJ databases">
        <title>Comparative genomics of biotechnologically important yeasts.</title>
        <authorList>
            <consortium name="DOE Joint Genome Institute"/>
            <person name="Riley R."/>
            <person name="Haridas S."/>
            <person name="Wolfe K.H."/>
            <person name="Lopes M.R."/>
            <person name="Hittinger C.T."/>
            <person name="Goker M."/>
            <person name="Salamov A."/>
            <person name="Wisecaver J."/>
            <person name="Long T.M."/>
            <person name="Aerts A.L."/>
            <person name="Barry K."/>
            <person name="Choi C."/>
            <person name="Clum A."/>
            <person name="Coughlan A.Y."/>
            <person name="Deshpande S."/>
            <person name="Douglass A.P."/>
            <person name="Hanson S.J."/>
            <person name="Klenk H.-P."/>
            <person name="Labutti K."/>
            <person name="Lapidus A."/>
            <person name="Lindquist E."/>
            <person name="Lipzen A."/>
            <person name="Meier-Kolthoff J.P."/>
            <person name="Ohm R.A."/>
            <person name="Otillar R.P."/>
            <person name="Pangilinan J."/>
            <person name="Peng Y."/>
            <person name="Rokas A."/>
            <person name="Rosa C.A."/>
            <person name="Scheuner C."/>
            <person name="Sibirny A.A."/>
            <person name="Slot J.C."/>
            <person name="Stielow J.B."/>
            <person name="Sun H."/>
            <person name="Kurtzman C.P."/>
            <person name="Blackwell M."/>
            <person name="Grigoriev I.V."/>
            <person name="Jeffries T.W."/>
        </authorList>
    </citation>
    <scope>NUCLEOTIDE SEQUENCE [LARGE SCALE GENOMIC DNA]</scope>
    <source>
        <strain evidence="11">DSM 1968</strain>
    </source>
</reference>
<dbReference type="InParanoid" id="A0A1D2VDJ7"/>
<dbReference type="InterPro" id="IPR000209">
    <property type="entry name" value="Peptidase_S8/S53_dom"/>
</dbReference>
<dbReference type="Gene3D" id="3.40.50.200">
    <property type="entry name" value="Peptidase S8/S53 domain"/>
    <property type="match status" value="1"/>
</dbReference>
<keyword evidence="11" id="KW-1185">Reference proteome</keyword>
<evidence type="ECO:0000256" key="2">
    <source>
        <dbReference type="ARBA" id="ARBA00022670"/>
    </source>
</evidence>
<dbReference type="GeneID" id="30965607"/>
<feature type="domain" description="Peptidase S8/S53" evidence="9">
    <location>
        <begin position="177"/>
        <end position="446"/>
    </location>
</feature>
<evidence type="ECO:0000256" key="1">
    <source>
        <dbReference type="ARBA" id="ARBA00011073"/>
    </source>
</evidence>
<dbReference type="SUPFAM" id="SSF52743">
    <property type="entry name" value="Subtilisin-like"/>
    <property type="match status" value="1"/>
</dbReference>
<evidence type="ECO:0000256" key="7">
    <source>
        <dbReference type="RuleBase" id="RU003355"/>
    </source>
</evidence>
<feature type="active site" description="Charge relay system" evidence="5 6">
    <location>
        <position position="413"/>
    </location>
</feature>
<dbReference type="PROSITE" id="PS00136">
    <property type="entry name" value="SUBTILASE_ASP"/>
    <property type="match status" value="1"/>
</dbReference>
<keyword evidence="2 6" id="KW-0645">Protease</keyword>
<dbReference type="Proteomes" id="UP000095038">
    <property type="component" value="Unassembled WGS sequence"/>
</dbReference>
<dbReference type="RefSeq" id="XP_020046018.1">
    <property type="nucleotide sequence ID" value="XM_020191971.1"/>
</dbReference>
<evidence type="ECO:0000256" key="8">
    <source>
        <dbReference type="SAM" id="MobiDB-lite"/>
    </source>
</evidence>
<organism evidence="10 11">
    <name type="scientific">Ascoidea rubescens DSM 1968</name>
    <dbReference type="NCBI Taxonomy" id="1344418"/>
    <lineage>
        <taxon>Eukaryota</taxon>
        <taxon>Fungi</taxon>
        <taxon>Dikarya</taxon>
        <taxon>Ascomycota</taxon>
        <taxon>Saccharomycotina</taxon>
        <taxon>Saccharomycetes</taxon>
        <taxon>Ascoideaceae</taxon>
        <taxon>Ascoidea</taxon>
    </lineage>
</organism>
<dbReference type="PROSITE" id="PS00138">
    <property type="entry name" value="SUBTILASE_SER"/>
    <property type="match status" value="1"/>
</dbReference>
<dbReference type="EMBL" id="KV454485">
    <property type="protein sequence ID" value="ODV59711.1"/>
    <property type="molecule type" value="Genomic_DNA"/>
</dbReference>
<dbReference type="STRING" id="1344418.A0A1D2VDJ7"/>
<evidence type="ECO:0000256" key="6">
    <source>
        <dbReference type="PROSITE-ProRule" id="PRU01240"/>
    </source>
</evidence>
<dbReference type="InterPro" id="IPR050131">
    <property type="entry name" value="Peptidase_S8_subtilisin-like"/>
</dbReference>
<evidence type="ECO:0000259" key="9">
    <source>
        <dbReference type="Pfam" id="PF00082"/>
    </source>
</evidence>
<keyword evidence="3 6" id="KW-0378">Hydrolase</keyword>